<name>A0A3M0GB53_9ACTN</name>
<dbReference type="PROSITE" id="PS51257">
    <property type="entry name" value="PROKAR_LIPOPROTEIN"/>
    <property type="match status" value="1"/>
</dbReference>
<comment type="caution">
    <text evidence="1">The sequence shown here is derived from an EMBL/GenBank/DDBJ whole genome shotgun (WGS) entry which is preliminary data.</text>
</comment>
<keyword evidence="2" id="KW-1185">Reference proteome</keyword>
<dbReference type="Proteomes" id="UP000275256">
    <property type="component" value="Unassembled WGS sequence"/>
</dbReference>
<dbReference type="EMBL" id="REFW01000001">
    <property type="protein sequence ID" value="RMB62245.1"/>
    <property type="molecule type" value="Genomic_DNA"/>
</dbReference>
<gene>
    <name evidence="1" type="ORF">EAX62_06720</name>
</gene>
<evidence type="ECO:0000313" key="1">
    <source>
        <dbReference type="EMBL" id="RMB62245.1"/>
    </source>
</evidence>
<protein>
    <submittedName>
        <fullName evidence="1">Uncharacterized protein</fullName>
    </submittedName>
</protein>
<evidence type="ECO:0000313" key="2">
    <source>
        <dbReference type="Proteomes" id="UP000275256"/>
    </source>
</evidence>
<reference evidence="1 2" key="1">
    <citation type="submission" date="2018-10" db="EMBL/GenBank/DDBJ databases">
        <title>Tessaracoccus antarcticuss sp. nov., isolated from sediment.</title>
        <authorList>
            <person name="Zhou L.Y."/>
            <person name="Du Z.J."/>
        </authorList>
    </citation>
    <scope>NUCLEOTIDE SEQUENCE [LARGE SCALE GENOMIC DNA]</scope>
    <source>
        <strain evidence="1 2">JDX10</strain>
    </source>
</reference>
<proteinExistence type="predicted"/>
<sequence length="162" mass="17623">MTAYPERQEAPMKPSRGVIAVSVTALLLLTGCTTPSVGTVVISWHEESKDPVGQQVLMQGATLLADQGAWDQWVKDLPADMRQARTGELGDVTLTDGVAVVAVWNRCTESSEILHTGHGTLEFHVIEDEAQTMCAWSPRRVEVWNVPLESLGVGREDVTLAD</sequence>
<dbReference type="AlphaFoldDB" id="A0A3M0GB53"/>
<organism evidence="1 2">
    <name type="scientific">Tessaracoccus antarcticus</name>
    <dbReference type="NCBI Taxonomy" id="2479848"/>
    <lineage>
        <taxon>Bacteria</taxon>
        <taxon>Bacillati</taxon>
        <taxon>Actinomycetota</taxon>
        <taxon>Actinomycetes</taxon>
        <taxon>Propionibacteriales</taxon>
        <taxon>Propionibacteriaceae</taxon>
        <taxon>Tessaracoccus</taxon>
    </lineage>
</organism>
<accession>A0A3M0GB53</accession>